<organism evidence="2 3">
    <name type="scientific">Parathielavia hyrcaniae</name>
    <dbReference type="NCBI Taxonomy" id="113614"/>
    <lineage>
        <taxon>Eukaryota</taxon>
        <taxon>Fungi</taxon>
        <taxon>Dikarya</taxon>
        <taxon>Ascomycota</taxon>
        <taxon>Pezizomycotina</taxon>
        <taxon>Sordariomycetes</taxon>
        <taxon>Sordariomycetidae</taxon>
        <taxon>Sordariales</taxon>
        <taxon>Chaetomiaceae</taxon>
        <taxon>Parathielavia</taxon>
    </lineage>
</organism>
<evidence type="ECO:0000313" key="2">
    <source>
        <dbReference type="EMBL" id="KAK4096833.1"/>
    </source>
</evidence>
<feature type="region of interest" description="Disordered" evidence="1">
    <location>
        <begin position="254"/>
        <end position="274"/>
    </location>
</feature>
<reference evidence="2" key="2">
    <citation type="submission" date="2023-05" db="EMBL/GenBank/DDBJ databases">
        <authorList>
            <consortium name="Lawrence Berkeley National Laboratory"/>
            <person name="Steindorff A."/>
            <person name="Hensen N."/>
            <person name="Bonometti L."/>
            <person name="Westerberg I."/>
            <person name="Brannstrom I.O."/>
            <person name="Guillou S."/>
            <person name="Cros-Aarteil S."/>
            <person name="Calhoun S."/>
            <person name="Haridas S."/>
            <person name="Kuo A."/>
            <person name="Mondo S."/>
            <person name="Pangilinan J."/>
            <person name="Riley R."/>
            <person name="Labutti K."/>
            <person name="Andreopoulos B."/>
            <person name="Lipzen A."/>
            <person name="Chen C."/>
            <person name="Yanf M."/>
            <person name="Daum C."/>
            <person name="Ng V."/>
            <person name="Clum A."/>
            <person name="Ohm R."/>
            <person name="Martin F."/>
            <person name="Silar P."/>
            <person name="Natvig D."/>
            <person name="Lalanne C."/>
            <person name="Gautier V."/>
            <person name="Ament-Velasquez S.L."/>
            <person name="Kruys A."/>
            <person name="Hutchinson M.I."/>
            <person name="Powell A.J."/>
            <person name="Barry K."/>
            <person name="Miller A.N."/>
            <person name="Grigoriev I.V."/>
            <person name="Debuchy R."/>
            <person name="Gladieux P."/>
            <person name="Thoren M.H."/>
            <person name="Johannesson H."/>
        </authorList>
    </citation>
    <scope>NUCLEOTIDE SEQUENCE</scope>
    <source>
        <strain evidence="2">CBS 757.83</strain>
    </source>
</reference>
<evidence type="ECO:0000256" key="1">
    <source>
        <dbReference type="SAM" id="MobiDB-lite"/>
    </source>
</evidence>
<accession>A0AAN6PS98</accession>
<comment type="caution">
    <text evidence="2">The sequence shown here is derived from an EMBL/GenBank/DDBJ whole genome shotgun (WGS) entry which is preliminary data.</text>
</comment>
<gene>
    <name evidence="2" type="ORF">N658DRAFT_527466</name>
</gene>
<reference evidence="2" key="1">
    <citation type="journal article" date="2023" name="Mol. Phylogenet. Evol.">
        <title>Genome-scale phylogeny and comparative genomics of the fungal order Sordariales.</title>
        <authorList>
            <person name="Hensen N."/>
            <person name="Bonometti L."/>
            <person name="Westerberg I."/>
            <person name="Brannstrom I.O."/>
            <person name="Guillou S."/>
            <person name="Cros-Aarteil S."/>
            <person name="Calhoun S."/>
            <person name="Haridas S."/>
            <person name="Kuo A."/>
            <person name="Mondo S."/>
            <person name="Pangilinan J."/>
            <person name="Riley R."/>
            <person name="LaButti K."/>
            <person name="Andreopoulos B."/>
            <person name="Lipzen A."/>
            <person name="Chen C."/>
            <person name="Yan M."/>
            <person name="Daum C."/>
            <person name="Ng V."/>
            <person name="Clum A."/>
            <person name="Steindorff A."/>
            <person name="Ohm R.A."/>
            <person name="Martin F."/>
            <person name="Silar P."/>
            <person name="Natvig D.O."/>
            <person name="Lalanne C."/>
            <person name="Gautier V."/>
            <person name="Ament-Velasquez S.L."/>
            <person name="Kruys A."/>
            <person name="Hutchinson M.I."/>
            <person name="Powell A.J."/>
            <person name="Barry K."/>
            <person name="Miller A.N."/>
            <person name="Grigoriev I.V."/>
            <person name="Debuchy R."/>
            <person name="Gladieux P."/>
            <person name="Hiltunen Thoren M."/>
            <person name="Johannesson H."/>
        </authorList>
    </citation>
    <scope>NUCLEOTIDE SEQUENCE</scope>
    <source>
        <strain evidence="2">CBS 757.83</strain>
    </source>
</reference>
<dbReference type="AlphaFoldDB" id="A0AAN6PS98"/>
<sequence>MRPGLLQSLLTPKRPLRQPQQMEQHVPYYRPSHLSLPLKPLPRRPGLAPDEIDDIDAFNFYNPCLFPPSPSTPVPHRQGTASRLEELPASSQETSPSAPPGHHQANITASIGSDRNLHGRNNGDDDQAATNSRSPSPPPRYTLEPQAPSLLHVRLKVNLPIWDASSRIPMASEETHVLPALGGMGDTQTQEEDYSMSDQGFKLDQDDGASQGGYQDREQAALRELWDLVDDLLGPGKALADGDANSIVSFVGNMEGRERPMGDEKSGRGERTSSYSTWWQAFRQGLVNLDM</sequence>
<dbReference type="EMBL" id="MU863694">
    <property type="protein sequence ID" value="KAK4096833.1"/>
    <property type="molecule type" value="Genomic_DNA"/>
</dbReference>
<proteinExistence type="predicted"/>
<feature type="region of interest" description="Disordered" evidence="1">
    <location>
        <begin position="1"/>
        <end position="50"/>
    </location>
</feature>
<keyword evidence="3" id="KW-1185">Reference proteome</keyword>
<protein>
    <submittedName>
        <fullName evidence="2">Uncharacterized protein</fullName>
    </submittedName>
</protein>
<dbReference type="Proteomes" id="UP001305647">
    <property type="component" value="Unassembled WGS sequence"/>
</dbReference>
<feature type="region of interest" description="Disordered" evidence="1">
    <location>
        <begin position="68"/>
        <end position="147"/>
    </location>
</feature>
<evidence type="ECO:0000313" key="3">
    <source>
        <dbReference type="Proteomes" id="UP001305647"/>
    </source>
</evidence>
<feature type="compositionally biased region" description="Basic and acidic residues" evidence="1">
    <location>
        <begin position="255"/>
        <end position="271"/>
    </location>
</feature>
<name>A0AAN6PS98_9PEZI</name>